<proteinExistence type="predicted"/>
<dbReference type="OrthoDB" id="7284704at2"/>
<dbReference type="Proteomes" id="UP000262371">
    <property type="component" value="Unassembled WGS sequence"/>
</dbReference>
<sequence>MTGCQCCTGRGGTVAATLGDVFRQRATGGLKWFARVAVLPPVGQAQAWRAALRGDVLVGARFAMPDA</sequence>
<dbReference type="AlphaFoldDB" id="A0A371YWC6"/>
<reference evidence="1 2" key="1">
    <citation type="submission" date="2018-08" db="EMBL/GenBank/DDBJ databases">
        <title>Komagataeibacter sp. AV 382.</title>
        <authorList>
            <person name="Skraban J."/>
            <person name="Trcek J."/>
        </authorList>
    </citation>
    <scope>NUCLEOTIDE SEQUENCE [LARGE SCALE GENOMIC DNA]</scope>
    <source>
        <strain evidence="1 2">AV 382</strain>
    </source>
</reference>
<keyword evidence="2" id="KW-1185">Reference proteome</keyword>
<gene>
    <name evidence="1" type="ORF">DY926_16385</name>
</gene>
<evidence type="ECO:0000313" key="1">
    <source>
        <dbReference type="EMBL" id="RFD18527.1"/>
    </source>
</evidence>
<comment type="caution">
    <text evidence="1">The sequence shown here is derived from an EMBL/GenBank/DDBJ whole genome shotgun (WGS) entry which is preliminary data.</text>
</comment>
<accession>A0A371YWC6</accession>
<evidence type="ECO:0000313" key="2">
    <source>
        <dbReference type="Proteomes" id="UP000262371"/>
    </source>
</evidence>
<organism evidence="1 2">
    <name type="scientific">Komagataeibacter melaceti</name>
    <dbReference type="NCBI Taxonomy" id="2766577"/>
    <lineage>
        <taxon>Bacteria</taxon>
        <taxon>Pseudomonadati</taxon>
        <taxon>Pseudomonadota</taxon>
        <taxon>Alphaproteobacteria</taxon>
        <taxon>Acetobacterales</taxon>
        <taxon>Acetobacteraceae</taxon>
        <taxon>Komagataeibacter</taxon>
    </lineage>
</organism>
<dbReference type="EMBL" id="QUWV01000209">
    <property type="protein sequence ID" value="RFD18527.1"/>
    <property type="molecule type" value="Genomic_DNA"/>
</dbReference>
<protein>
    <submittedName>
        <fullName evidence="1">Uncharacterized protein</fullName>
    </submittedName>
</protein>
<name>A0A371YWC6_9PROT</name>